<accession>A0AAP0BPE5</accession>
<gene>
    <name evidence="1" type="ORF">KSP39_PZI007276</name>
</gene>
<sequence length="80" mass="8733">MYIGINGPNNLALFKEVLNSTVENNGHLEVEVDNSSPNLKQLSCTATNAPDQINEYFAVKLNEDAVLTSEIELDLIPAQS</sequence>
<proteinExistence type="predicted"/>
<dbReference type="Proteomes" id="UP001418222">
    <property type="component" value="Unassembled WGS sequence"/>
</dbReference>
<keyword evidence="2" id="KW-1185">Reference proteome</keyword>
<evidence type="ECO:0000313" key="2">
    <source>
        <dbReference type="Proteomes" id="UP001418222"/>
    </source>
</evidence>
<organism evidence="1 2">
    <name type="scientific">Platanthera zijinensis</name>
    <dbReference type="NCBI Taxonomy" id="2320716"/>
    <lineage>
        <taxon>Eukaryota</taxon>
        <taxon>Viridiplantae</taxon>
        <taxon>Streptophyta</taxon>
        <taxon>Embryophyta</taxon>
        <taxon>Tracheophyta</taxon>
        <taxon>Spermatophyta</taxon>
        <taxon>Magnoliopsida</taxon>
        <taxon>Liliopsida</taxon>
        <taxon>Asparagales</taxon>
        <taxon>Orchidaceae</taxon>
        <taxon>Orchidoideae</taxon>
        <taxon>Orchideae</taxon>
        <taxon>Orchidinae</taxon>
        <taxon>Platanthera</taxon>
    </lineage>
</organism>
<dbReference type="EMBL" id="JBBWWQ010000005">
    <property type="protein sequence ID" value="KAK8946584.1"/>
    <property type="molecule type" value="Genomic_DNA"/>
</dbReference>
<protein>
    <submittedName>
        <fullName evidence="1">Uncharacterized protein</fullName>
    </submittedName>
</protein>
<comment type="caution">
    <text evidence="1">The sequence shown here is derived from an EMBL/GenBank/DDBJ whole genome shotgun (WGS) entry which is preliminary data.</text>
</comment>
<reference evidence="1 2" key="1">
    <citation type="journal article" date="2022" name="Nat. Plants">
        <title>Genomes of leafy and leafless Platanthera orchids illuminate the evolution of mycoheterotrophy.</title>
        <authorList>
            <person name="Li M.H."/>
            <person name="Liu K.W."/>
            <person name="Li Z."/>
            <person name="Lu H.C."/>
            <person name="Ye Q.L."/>
            <person name="Zhang D."/>
            <person name="Wang J.Y."/>
            <person name="Li Y.F."/>
            <person name="Zhong Z.M."/>
            <person name="Liu X."/>
            <person name="Yu X."/>
            <person name="Liu D.K."/>
            <person name="Tu X.D."/>
            <person name="Liu B."/>
            <person name="Hao Y."/>
            <person name="Liao X.Y."/>
            <person name="Jiang Y.T."/>
            <person name="Sun W.H."/>
            <person name="Chen J."/>
            <person name="Chen Y.Q."/>
            <person name="Ai Y."/>
            <person name="Zhai J.W."/>
            <person name="Wu S.S."/>
            <person name="Zhou Z."/>
            <person name="Hsiao Y.Y."/>
            <person name="Wu W.L."/>
            <person name="Chen Y.Y."/>
            <person name="Lin Y.F."/>
            <person name="Hsu J.L."/>
            <person name="Li C.Y."/>
            <person name="Wang Z.W."/>
            <person name="Zhao X."/>
            <person name="Zhong W.Y."/>
            <person name="Ma X.K."/>
            <person name="Ma L."/>
            <person name="Huang J."/>
            <person name="Chen G.Z."/>
            <person name="Huang M.Z."/>
            <person name="Huang L."/>
            <person name="Peng D.H."/>
            <person name="Luo Y.B."/>
            <person name="Zou S.Q."/>
            <person name="Chen S.P."/>
            <person name="Lan S."/>
            <person name="Tsai W.C."/>
            <person name="Van de Peer Y."/>
            <person name="Liu Z.J."/>
        </authorList>
    </citation>
    <scope>NUCLEOTIDE SEQUENCE [LARGE SCALE GENOMIC DNA]</scope>
    <source>
        <strain evidence="1">Lor287</strain>
    </source>
</reference>
<dbReference type="AlphaFoldDB" id="A0AAP0BPE5"/>
<name>A0AAP0BPE5_9ASPA</name>
<evidence type="ECO:0000313" key="1">
    <source>
        <dbReference type="EMBL" id="KAK8946584.1"/>
    </source>
</evidence>